<dbReference type="InterPro" id="IPR050618">
    <property type="entry name" value="Ubq-SigPath_Reg"/>
</dbReference>
<protein>
    <submittedName>
        <fullName evidence="2">LisH and RanBPM domains containing protein</fullName>
    </submittedName>
</protein>
<dbReference type="PROSITE" id="PS50896">
    <property type="entry name" value="LISH"/>
    <property type="match status" value="1"/>
</dbReference>
<dbReference type="InterPro" id="IPR024964">
    <property type="entry name" value="CTLH/CRA"/>
</dbReference>
<comment type="caution">
    <text evidence="2">The sequence shown here is derived from an EMBL/GenBank/DDBJ whole genome shotgun (WGS) entry which is preliminary data.</text>
</comment>
<dbReference type="InterPro" id="IPR013144">
    <property type="entry name" value="CRA_dom"/>
</dbReference>
<evidence type="ECO:0000313" key="2">
    <source>
        <dbReference type="EMBL" id="GER26554.1"/>
    </source>
</evidence>
<dbReference type="PANTHER" id="PTHR12864">
    <property type="entry name" value="RAN BINDING PROTEIN 9-RELATED"/>
    <property type="match status" value="1"/>
</dbReference>
<dbReference type="PROSITE" id="PS50897">
    <property type="entry name" value="CTLH"/>
    <property type="match status" value="1"/>
</dbReference>
<dbReference type="Pfam" id="PF10607">
    <property type="entry name" value="CTLH"/>
    <property type="match status" value="1"/>
</dbReference>
<evidence type="ECO:0000313" key="3">
    <source>
        <dbReference type="Proteomes" id="UP000325081"/>
    </source>
</evidence>
<gene>
    <name evidence="2" type="ORF">STAS_02207</name>
</gene>
<feature type="domain" description="CTLH" evidence="1">
    <location>
        <begin position="53"/>
        <end position="110"/>
    </location>
</feature>
<keyword evidence="3" id="KW-1185">Reference proteome</keyword>
<accession>A0A5A7P1X3</accession>
<dbReference type="SMART" id="SM00667">
    <property type="entry name" value="LisH"/>
    <property type="match status" value="1"/>
</dbReference>
<sequence length="323" mass="36714">MDSDPRQYENIGVNNNDINKIILSYLVHNCYEDTLNAFIACTGEKHPVRNLEDLEKRKQIYHVALDGNASEAIRLTEEFAPGLLDDDKTLHFDLLSLQFIGIVCSRKLDDALHFAQSKLNPFAKEQRFVDQLKDCVGLLVYDEPEKSPMFHLFSLERRQHIADSLNRAILAHTKLPSYSVMERLIQQTTVVGQYLSQEFSKVRSSVGNNFPSTQDSRARAAQIEFEGGDDGDEEEMNLLLEGGPAIEPEQPMEEDISDLHEMMSALYSEVQGLRNEVAELQEGLRADVTEMRVDLNEIRIDVRSILQILQRNAGRNLLSPPQQ</sequence>
<proteinExistence type="predicted"/>
<dbReference type="SMART" id="SM00757">
    <property type="entry name" value="CRA"/>
    <property type="match status" value="1"/>
</dbReference>
<dbReference type="SMART" id="SM00668">
    <property type="entry name" value="CTLH"/>
    <property type="match status" value="1"/>
</dbReference>
<dbReference type="InterPro" id="IPR006594">
    <property type="entry name" value="LisH"/>
</dbReference>
<evidence type="ECO:0000259" key="1">
    <source>
        <dbReference type="PROSITE" id="PS50897"/>
    </source>
</evidence>
<name>A0A5A7P1X3_STRAF</name>
<dbReference type="Proteomes" id="UP000325081">
    <property type="component" value="Unassembled WGS sequence"/>
</dbReference>
<dbReference type="InterPro" id="IPR006595">
    <property type="entry name" value="CTLH_C"/>
</dbReference>
<dbReference type="OrthoDB" id="2415936at2759"/>
<dbReference type="AlphaFoldDB" id="A0A5A7P1X3"/>
<reference evidence="3" key="1">
    <citation type="journal article" date="2019" name="Curr. Biol.">
        <title>Genome Sequence of Striga asiatica Provides Insight into the Evolution of Plant Parasitism.</title>
        <authorList>
            <person name="Yoshida S."/>
            <person name="Kim S."/>
            <person name="Wafula E.K."/>
            <person name="Tanskanen J."/>
            <person name="Kim Y.M."/>
            <person name="Honaas L."/>
            <person name="Yang Z."/>
            <person name="Spallek T."/>
            <person name="Conn C.E."/>
            <person name="Ichihashi Y."/>
            <person name="Cheong K."/>
            <person name="Cui S."/>
            <person name="Der J.P."/>
            <person name="Gundlach H."/>
            <person name="Jiao Y."/>
            <person name="Hori C."/>
            <person name="Ishida J.K."/>
            <person name="Kasahara H."/>
            <person name="Kiba T."/>
            <person name="Kim M.S."/>
            <person name="Koo N."/>
            <person name="Laohavisit A."/>
            <person name="Lee Y.H."/>
            <person name="Lumba S."/>
            <person name="McCourt P."/>
            <person name="Mortimer J.C."/>
            <person name="Mutuku J.M."/>
            <person name="Nomura T."/>
            <person name="Sasaki-Sekimoto Y."/>
            <person name="Seto Y."/>
            <person name="Wang Y."/>
            <person name="Wakatake T."/>
            <person name="Sakakibara H."/>
            <person name="Demura T."/>
            <person name="Yamaguchi S."/>
            <person name="Yoneyama K."/>
            <person name="Manabe R.I."/>
            <person name="Nelson D.C."/>
            <person name="Schulman A.H."/>
            <person name="Timko M.P."/>
            <person name="dePamphilis C.W."/>
            <person name="Choi D."/>
            <person name="Shirasu K."/>
        </authorList>
    </citation>
    <scope>NUCLEOTIDE SEQUENCE [LARGE SCALE GENOMIC DNA]</scope>
    <source>
        <strain evidence="3">cv. UVA1</strain>
    </source>
</reference>
<organism evidence="2 3">
    <name type="scientific">Striga asiatica</name>
    <name type="common">Asiatic witchweed</name>
    <name type="synonym">Buchnera asiatica</name>
    <dbReference type="NCBI Taxonomy" id="4170"/>
    <lineage>
        <taxon>Eukaryota</taxon>
        <taxon>Viridiplantae</taxon>
        <taxon>Streptophyta</taxon>
        <taxon>Embryophyta</taxon>
        <taxon>Tracheophyta</taxon>
        <taxon>Spermatophyta</taxon>
        <taxon>Magnoliopsida</taxon>
        <taxon>eudicotyledons</taxon>
        <taxon>Gunneridae</taxon>
        <taxon>Pentapetalae</taxon>
        <taxon>asterids</taxon>
        <taxon>lamiids</taxon>
        <taxon>Lamiales</taxon>
        <taxon>Orobanchaceae</taxon>
        <taxon>Buchnereae</taxon>
        <taxon>Striga</taxon>
    </lineage>
</organism>
<dbReference type="EMBL" id="BKCP01001113">
    <property type="protein sequence ID" value="GER26554.1"/>
    <property type="molecule type" value="Genomic_DNA"/>
</dbReference>